<keyword evidence="7" id="KW-1185">Reference proteome</keyword>
<sequence>MFTYPFVIQLTFKYFEDPQGGNGLRRGVLTGVLLNTAAGCLRWLGAAPSSQGFVITFLGQTMAAIAQVFMLAVPPQLAVAWFPQDEVNLATSIAVSANNLGVGIGCALTPFIVKKTTSEYDIPNLMLIQFVLCLLAFGFIWISFKKSPPYHTNACTDINPQALLKQKDFICLLLVCGILMGGQCAIISLLAQIFLPPFYGLMDEKYVGILGSVMLAVGSIASLCVGCYLDRTPKYKELSRFLSLTATLTVMGLFVCIELGSLIGAIISWYYQLFQKI</sequence>
<dbReference type="PANTHER" id="PTHR10924:SF4">
    <property type="entry name" value="GH15861P"/>
    <property type="match status" value="1"/>
</dbReference>
<feature type="transmembrane region" description="Helical" evidence="5">
    <location>
        <begin position="125"/>
        <end position="144"/>
    </location>
</feature>
<dbReference type="GO" id="GO:0015232">
    <property type="term" value="F:heme transmembrane transporter activity"/>
    <property type="evidence" value="ECO:0007669"/>
    <property type="project" value="TreeGrafter"/>
</dbReference>
<protein>
    <recommendedName>
        <fullName evidence="8">Major facilitator superfamily (MFS) profile domain-containing protein</fullName>
    </recommendedName>
</protein>
<dbReference type="InterPro" id="IPR011701">
    <property type="entry name" value="MFS"/>
</dbReference>
<feature type="transmembrane region" description="Helical" evidence="5">
    <location>
        <begin position="241"/>
        <end position="271"/>
    </location>
</feature>
<dbReference type="Proteomes" id="UP000253551">
    <property type="component" value="Unassembled WGS sequence"/>
</dbReference>
<dbReference type="GO" id="GO:0097037">
    <property type="term" value="P:heme export"/>
    <property type="evidence" value="ECO:0007669"/>
    <property type="project" value="TreeGrafter"/>
</dbReference>
<accession>A0A367KHI5</accession>
<dbReference type="InterPro" id="IPR049680">
    <property type="entry name" value="FLVCR1-2_SLC49-like"/>
</dbReference>
<dbReference type="AlphaFoldDB" id="A0A367KHI5"/>
<comment type="caution">
    <text evidence="6">The sequence shown here is derived from an EMBL/GenBank/DDBJ whole genome shotgun (WGS) entry which is preliminary data.</text>
</comment>
<keyword evidence="4 5" id="KW-0472">Membrane</keyword>
<dbReference type="SUPFAM" id="SSF103473">
    <property type="entry name" value="MFS general substrate transporter"/>
    <property type="match status" value="1"/>
</dbReference>
<name>A0A367KHI5_RHIST</name>
<keyword evidence="3 5" id="KW-1133">Transmembrane helix</keyword>
<proteinExistence type="predicted"/>
<dbReference type="GO" id="GO:0016020">
    <property type="term" value="C:membrane"/>
    <property type="evidence" value="ECO:0007669"/>
    <property type="project" value="UniProtKB-SubCell"/>
</dbReference>
<evidence type="ECO:0008006" key="8">
    <source>
        <dbReference type="Google" id="ProtNLM"/>
    </source>
</evidence>
<feature type="transmembrane region" description="Helical" evidence="5">
    <location>
        <begin position="93"/>
        <end position="113"/>
    </location>
</feature>
<feature type="transmembrane region" description="Helical" evidence="5">
    <location>
        <begin position="169"/>
        <end position="194"/>
    </location>
</feature>
<evidence type="ECO:0000313" key="6">
    <source>
        <dbReference type="EMBL" id="RCI01693.1"/>
    </source>
</evidence>
<evidence type="ECO:0000256" key="3">
    <source>
        <dbReference type="ARBA" id="ARBA00022989"/>
    </source>
</evidence>
<dbReference type="InterPro" id="IPR036259">
    <property type="entry name" value="MFS_trans_sf"/>
</dbReference>
<reference evidence="6 7" key="1">
    <citation type="journal article" date="2018" name="G3 (Bethesda)">
        <title>Phylogenetic and Phylogenomic Definition of Rhizopus Species.</title>
        <authorList>
            <person name="Gryganskyi A.P."/>
            <person name="Golan J."/>
            <person name="Dolatabadi S."/>
            <person name="Mondo S."/>
            <person name="Robb S."/>
            <person name="Idnurm A."/>
            <person name="Muszewska A."/>
            <person name="Steczkiewicz K."/>
            <person name="Masonjones S."/>
            <person name="Liao H.L."/>
            <person name="Gajdeczka M.T."/>
            <person name="Anike F."/>
            <person name="Vuek A."/>
            <person name="Anishchenko I.M."/>
            <person name="Voigt K."/>
            <person name="de Hoog G.S."/>
            <person name="Smith M.E."/>
            <person name="Heitman J."/>
            <person name="Vilgalys R."/>
            <person name="Stajich J.E."/>
        </authorList>
    </citation>
    <scope>NUCLEOTIDE SEQUENCE [LARGE SCALE GENOMIC DNA]</scope>
    <source>
        <strain evidence="6 7">LSU 92-RS-03</strain>
    </source>
</reference>
<comment type="subcellular location">
    <subcellularLocation>
        <location evidence="1">Membrane</location>
        <topology evidence="1">Multi-pass membrane protein</topology>
    </subcellularLocation>
</comment>
<dbReference type="OrthoDB" id="422206at2759"/>
<organism evidence="6 7">
    <name type="scientific">Rhizopus stolonifer</name>
    <name type="common">Rhizopus nigricans</name>
    <dbReference type="NCBI Taxonomy" id="4846"/>
    <lineage>
        <taxon>Eukaryota</taxon>
        <taxon>Fungi</taxon>
        <taxon>Fungi incertae sedis</taxon>
        <taxon>Mucoromycota</taxon>
        <taxon>Mucoromycotina</taxon>
        <taxon>Mucoromycetes</taxon>
        <taxon>Mucorales</taxon>
        <taxon>Mucorineae</taxon>
        <taxon>Rhizopodaceae</taxon>
        <taxon>Rhizopus</taxon>
    </lineage>
</organism>
<feature type="transmembrane region" description="Helical" evidence="5">
    <location>
        <begin position="206"/>
        <end position="229"/>
    </location>
</feature>
<evidence type="ECO:0000256" key="1">
    <source>
        <dbReference type="ARBA" id="ARBA00004141"/>
    </source>
</evidence>
<gene>
    <name evidence="6" type="ORF">CU098_006835</name>
</gene>
<keyword evidence="2 5" id="KW-0812">Transmembrane</keyword>
<evidence type="ECO:0000256" key="5">
    <source>
        <dbReference type="SAM" id="Phobius"/>
    </source>
</evidence>
<dbReference type="GO" id="GO:0020037">
    <property type="term" value="F:heme binding"/>
    <property type="evidence" value="ECO:0007669"/>
    <property type="project" value="TreeGrafter"/>
</dbReference>
<evidence type="ECO:0000256" key="4">
    <source>
        <dbReference type="ARBA" id="ARBA00023136"/>
    </source>
</evidence>
<evidence type="ECO:0000313" key="7">
    <source>
        <dbReference type="Proteomes" id="UP000253551"/>
    </source>
</evidence>
<dbReference type="Pfam" id="PF07690">
    <property type="entry name" value="MFS_1"/>
    <property type="match status" value="1"/>
</dbReference>
<dbReference type="Gene3D" id="1.20.1250.20">
    <property type="entry name" value="MFS general substrate transporter like domains"/>
    <property type="match status" value="1"/>
</dbReference>
<dbReference type="EMBL" id="PJQM01001707">
    <property type="protein sequence ID" value="RCI01693.1"/>
    <property type="molecule type" value="Genomic_DNA"/>
</dbReference>
<dbReference type="PANTHER" id="PTHR10924">
    <property type="entry name" value="MAJOR FACILITATOR SUPERFAMILY PROTEIN-RELATED"/>
    <property type="match status" value="1"/>
</dbReference>
<feature type="transmembrane region" description="Helical" evidence="5">
    <location>
        <begin position="52"/>
        <end position="73"/>
    </location>
</feature>
<evidence type="ECO:0000256" key="2">
    <source>
        <dbReference type="ARBA" id="ARBA00022692"/>
    </source>
</evidence>